<dbReference type="Proteomes" id="UP000007755">
    <property type="component" value="Unassembled WGS sequence"/>
</dbReference>
<dbReference type="OrthoDB" id="7540693at2759"/>
<gene>
    <name evidence="3" type="ORF">G5I_08809</name>
</gene>
<evidence type="ECO:0000256" key="1">
    <source>
        <dbReference type="SAM" id="Coils"/>
    </source>
</evidence>
<organism evidence="4">
    <name type="scientific">Acromyrmex echinatior</name>
    <name type="common">Panamanian leafcutter ant</name>
    <name type="synonym">Acromyrmex octospinosus echinatior</name>
    <dbReference type="NCBI Taxonomy" id="103372"/>
    <lineage>
        <taxon>Eukaryota</taxon>
        <taxon>Metazoa</taxon>
        <taxon>Ecdysozoa</taxon>
        <taxon>Arthropoda</taxon>
        <taxon>Hexapoda</taxon>
        <taxon>Insecta</taxon>
        <taxon>Pterygota</taxon>
        <taxon>Neoptera</taxon>
        <taxon>Endopterygota</taxon>
        <taxon>Hymenoptera</taxon>
        <taxon>Apocrita</taxon>
        <taxon>Aculeata</taxon>
        <taxon>Formicoidea</taxon>
        <taxon>Formicidae</taxon>
        <taxon>Myrmicinae</taxon>
        <taxon>Acromyrmex</taxon>
    </lineage>
</organism>
<proteinExistence type="predicted"/>
<feature type="region of interest" description="Disordered" evidence="2">
    <location>
        <begin position="354"/>
        <end position="373"/>
    </location>
</feature>
<dbReference type="AlphaFoldDB" id="F4WSJ9"/>
<keyword evidence="4" id="KW-1185">Reference proteome</keyword>
<evidence type="ECO:0000256" key="2">
    <source>
        <dbReference type="SAM" id="MobiDB-lite"/>
    </source>
</evidence>
<sequence>MARTLTMALNMSQIERLIVRPIEDMLTVENNDFIMKNINEEYEDKPEGNMGFKKRIVPVITIEETEDNVLLDRNLTYDDGAKKWDQISEHQTGILVDEAFEIEENPHIDIKEKEERKEVINWRLAPVDHATIAWHRELQMNEVQMDKPCTEQSHMEQPHTEQPHAEQPHTEQPHVEQLHVEPPHVELLHVDESQDLQVINPVTMTSSSMLQTQDSEFKTIEEIKEEEQRLMTEIERRGELQKTINERVARIKKMREFLEKFDNIEETEAKEENAEMEKRLNEAIEAYLTTGEQSKNFSDKFTIVDNNGQSICEASMVVTLKDKRPRKNIRENKTYRITYDITGSQINRSYCEFTDDTTSSQTSKARKRTETSRSEIITRSMMNLRRNLPTISNSNEGMQLRKRRNTQWSLRNRKTAYKSKKRKENDRVTHVRNEKGRFWNADCSPSDLSFLMDLKSKDTF</sequence>
<feature type="coiled-coil region" evidence="1">
    <location>
        <begin position="217"/>
        <end position="286"/>
    </location>
</feature>
<accession>F4WSJ9</accession>
<evidence type="ECO:0000313" key="3">
    <source>
        <dbReference type="EMBL" id="EGI62814.1"/>
    </source>
</evidence>
<evidence type="ECO:0000313" key="4">
    <source>
        <dbReference type="Proteomes" id="UP000007755"/>
    </source>
</evidence>
<protein>
    <submittedName>
        <fullName evidence="3">Uncharacterized protein</fullName>
    </submittedName>
</protein>
<reference evidence="3" key="1">
    <citation type="submission" date="2011-02" db="EMBL/GenBank/DDBJ databases">
        <title>The genome of the leaf-cutting ant Acromyrmex echinatior suggests key adaptations to social evolution and fungus farming.</title>
        <authorList>
            <person name="Nygaard S."/>
            <person name="Zhang G."/>
        </authorList>
    </citation>
    <scope>NUCLEOTIDE SEQUENCE</scope>
</reference>
<dbReference type="EMBL" id="GL888322">
    <property type="protein sequence ID" value="EGI62814.1"/>
    <property type="molecule type" value="Genomic_DNA"/>
</dbReference>
<dbReference type="InParanoid" id="F4WSJ9"/>
<keyword evidence="1" id="KW-0175">Coiled coil</keyword>
<name>F4WSJ9_ACREC</name>
<feature type="region of interest" description="Disordered" evidence="2">
    <location>
        <begin position="148"/>
        <end position="175"/>
    </location>
</feature>